<comment type="caution">
    <text evidence="3">The sequence shown here is derived from an EMBL/GenBank/DDBJ whole genome shotgun (WGS) entry which is preliminary data.</text>
</comment>
<dbReference type="GO" id="GO:0005737">
    <property type="term" value="C:cytoplasm"/>
    <property type="evidence" value="ECO:0007669"/>
    <property type="project" value="TreeGrafter"/>
</dbReference>
<proteinExistence type="inferred from homology"/>
<dbReference type="AlphaFoldDB" id="A0AA39QXE7"/>
<dbReference type="PANTHER" id="PTHR20903:SF0">
    <property type="entry name" value="PREFOLDIN SUBUNIT 1"/>
    <property type="match status" value="1"/>
</dbReference>
<dbReference type="GO" id="GO:0016272">
    <property type="term" value="C:prefoldin complex"/>
    <property type="evidence" value="ECO:0007669"/>
    <property type="project" value="InterPro"/>
</dbReference>
<dbReference type="Gene3D" id="1.10.287.370">
    <property type="match status" value="1"/>
</dbReference>
<organism evidence="3 4">
    <name type="scientific">Cladonia borealis</name>
    <dbReference type="NCBI Taxonomy" id="184061"/>
    <lineage>
        <taxon>Eukaryota</taxon>
        <taxon>Fungi</taxon>
        <taxon>Dikarya</taxon>
        <taxon>Ascomycota</taxon>
        <taxon>Pezizomycotina</taxon>
        <taxon>Lecanoromycetes</taxon>
        <taxon>OSLEUM clade</taxon>
        <taxon>Lecanoromycetidae</taxon>
        <taxon>Lecanorales</taxon>
        <taxon>Lecanorineae</taxon>
        <taxon>Cladoniaceae</taxon>
        <taxon>Cladonia</taxon>
    </lineage>
</organism>
<evidence type="ECO:0000313" key="3">
    <source>
        <dbReference type="EMBL" id="KAK0509704.1"/>
    </source>
</evidence>
<dbReference type="SUPFAM" id="SSF46579">
    <property type="entry name" value="Prefoldin"/>
    <property type="match status" value="1"/>
</dbReference>
<dbReference type="GO" id="GO:0044183">
    <property type="term" value="F:protein folding chaperone"/>
    <property type="evidence" value="ECO:0007669"/>
    <property type="project" value="TreeGrafter"/>
</dbReference>
<dbReference type="GO" id="GO:0051082">
    <property type="term" value="F:unfolded protein binding"/>
    <property type="evidence" value="ECO:0007669"/>
    <property type="project" value="InterPro"/>
</dbReference>
<dbReference type="Pfam" id="PF01920">
    <property type="entry name" value="Prefoldin_2"/>
    <property type="match status" value="1"/>
</dbReference>
<gene>
    <name evidence="3" type="ORF">JMJ35_008098</name>
</gene>
<accession>A0AA39QXE7</accession>
<dbReference type="Proteomes" id="UP001166286">
    <property type="component" value="Unassembled WGS sequence"/>
</dbReference>
<protein>
    <recommendedName>
        <fullName evidence="5">Prefoldin subunit 1</fullName>
    </recommendedName>
</protein>
<dbReference type="PANTHER" id="PTHR20903">
    <property type="entry name" value="PREFOLDIN SUBUNIT 1-RELATED"/>
    <property type="match status" value="1"/>
</dbReference>
<keyword evidence="2" id="KW-0143">Chaperone</keyword>
<evidence type="ECO:0008006" key="5">
    <source>
        <dbReference type="Google" id="ProtNLM"/>
    </source>
</evidence>
<reference evidence="3" key="1">
    <citation type="submission" date="2023-03" db="EMBL/GenBank/DDBJ databases">
        <title>Complete genome of Cladonia borealis.</title>
        <authorList>
            <person name="Park H."/>
        </authorList>
    </citation>
    <scope>NUCLEOTIDE SEQUENCE</scope>
    <source>
        <strain evidence="3">ANT050790</strain>
    </source>
</reference>
<name>A0AA39QXE7_9LECA</name>
<sequence>MSIPNEALQKLALEIESQALTAQRGINNVKTAMAAKQRDVRMLELTSSEVRSLDKDTKFYQGVGKMFVFSPKEDVEKRLSSETGELKSEISNLTKKLHYLETTQKNSREHIDKIMQSGGRS</sequence>
<dbReference type="EMBL" id="JAFEKC020000018">
    <property type="protein sequence ID" value="KAK0509704.1"/>
    <property type="molecule type" value="Genomic_DNA"/>
</dbReference>
<evidence type="ECO:0000256" key="2">
    <source>
        <dbReference type="ARBA" id="ARBA00023186"/>
    </source>
</evidence>
<evidence type="ECO:0000313" key="4">
    <source>
        <dbReference type="Proteomes" id="UP001166286"/>
    </source>
</evidence>
<comment type="similarity">
    <text evidence="1">Belongs to the prefoldin subunit beta family.</text>
</comment>
<keyword evidence="4" id="KW-1185">Reference proteome</keyword>
<evidence type="ECO:0000256" key="1">
    <source>
        <dbReference type="ARBA" id="ARBA00008045"/>
    </source>
</evidence>
<dbReference type="InterPro" id="IPR002777">
    <property type="entry name" value="PFD_beta-like"/>
</dbReference>
<dbReference type="InterPro" id="IPR009053">
    <property type="entry name" value="Prefoldin"/>
</dbReference>